<dbReference type="OrthoDB" id="241716at2157"/>
<name>A0A1H8DQ23_9EURY</name>
<feature type="compositionally biased region" description="Acidic residues" evidence="1">
    <location>
        <begin position="348"/>
        <end position="384"/>
    </location>
</feature>
<dbReference type="RefSeq" id="WP_092656956.1">
    <property type="nucleotide sequence ID" value="NZ_FOCX01000001.1"/>
</dbReference>
<evidence type="ECO:0000313" key="3">
    <source>
        <dbReference type="Proteomes" id="UP000198775"/>
    </source>
</evidence>
<gene>
    <name evidence="2" type="ORF">SAMN05216388_1001339</name>
</gene>
<organism evidence="2 3">
    <name type="scientific">Halorientalis persicus</name>
    <dbReference type="NCBI Taxonomy" id="1367881"/>
    <lineage>
        <taxon>Archaea</taxon>
        <taxon>Methanobacteriati</taxon>
        <taxon>Methanobacteriota</taxon>
        <taxon>Stenosarchaea group</taxon>
        <taxon>Halobacteria</taxon>
        <taxon>Halobacteriales</taxon>
        <taxon>Haloarculaceae</taxon>
        <taxon>Halorientalis</taxon>
    </lineage>
</organism>
<dbReference type="EMBL" id="FOCX01000001">
    <property type="protein sequence ID" value="SEN08924.1"/>
    <property type="molecule type" value="Genomic_DNA"/>
</dbReference>
<proteinExistence type="predicted"/>
<dbReference type="Proteomes" id="UP000198775">
    <property type="component" value="Unassembled WGS sequence"/>
</dbReference>
<dbReference type="AlphaFoldDB" id="A0A1H8DQ23"/>
<feature type="compositionally biased region" description="Low complexity" evidence="1">
    <location>
        <begin position="385"/>
        <end position="398"/>
    </location>
</feature>
<reference evidence="3" key="1">
    <citation type="submission" date="2016-10" db="EMBL/GenBank/DDBJ databases">
        <authorList>
            <person name="Varghese N."/>
            <person name="Submissions S."/>
        </authorList>
    </citation>
    <scope>NUCLEOTIDE SEQUENCE [LARGE SCALE GENOMIC DNA]</scope>
    <source>
        <strain evidence="3">IBRC-M 10043</strain>
    </source>
</reference>
<evidence type="ECO:0000313" key="2">
    <source>
        <dbReference type="EMBL" id="SEN08924.1"/>
    </source>
</evidence>
<accession>A0A1H8DQ23</accession>
<feature type="region of interest" description="Disordered" evidence="1">
    <location>
        <begin position="335"/>
        <end position="398"/>
    </location>
</feature>
<keyword evidence="3" id="KW-1185">Reference proteome</keyword>
<evidence type="ECO:0000256" key="1">
    <source>
        <dbReference type="SAM" id="MobiDB-lite"/>
    </source>
</evidence>
<sequence length="437" mass="46400">MRRLAIVLLVGGTLALTLLATPAVGAQAETNGNTTVVGAEINGWSATGIDFEGDRSTATTRRDIAANLSLDPDQVRLLPENNTVEVYGDNLTASIVAEGFATAGFSPNGVRKGVTDRTQNAIVSVLKARLNETGVGGQVEAITVGGTQYVTVKGANRAAVTRILRNRGRVEVLAHYPVTDGEKAVYRQTKILENEDFVRVGPAQTNRAFTDRPTVKVFLKVESAREAAATVRQAGFSDEVNTGCPDDAVEDPDETKGYCLYTVFNGEVRYARSLGEGPAEAEINFENYGDDPSVFFITETKREAEQLSMTLRTGMYPVPLSVTDLPESVESTTLQRAANATREGITNETEEVTIDTPDDTTLEDTPDDTTLEDTPDDTTLEDTPDVPTDSTSDTVSDAATTDGVVTVTDAVGPGFSPATALVALVLASAGLLAGRLR</sequence>
<protein>
    <submittedName>
        <fullName evidence="2">Uncharacterized protein</fullName>
    </submittedName>
</protein>